<dbReference type="Pfam" id="PF08305">
    <property type="entry name" value="NPCBM"/>
    <property type="match status" value="1"/>
</dbReference>
<comment type="caution">
    <text evidence="4">The sequence shown here is derived from an EMBL/GenBank/DDBJ whole genome shotgun (WGS) entry which is preliminary data.</text>
</comment>
<dbReference type="Gene3D" id="3.40.390.10">
    <property type="entry name" value="Collagenase (Catalytic Domain)"/>
    <property type="match status" value="1"/>
</dbReference>
<protein>
    <submittedName>
        <fullName evidence="4">NPCBM/NEW2 domain-containing protein</fullName>
    </submittedName>
</protein>
<evidence type="ECO:0000313" key="4">
    <source>
        <dbReference type="EMBL" id="MFD2160324.1"/>
    </source>
</evidence>
<feature type="region of interest" description="Disordered" evidence="1">
    <location>
        <begin position="28"/>
        <end position="47"/>
    </location>
</feature>
<feature type="chain" id="PRO_5045929834" evidence="2">
    <location>
        <begin position="19"/>
        <end position="636"/>
    </location>
</feature>
<dbReference type="EMBL" id="JBHUJB010000076">
    <property type="protein sequence ID" value="MFD2160324.1"/>
    <property type="molecule type" value="Genomic_DNA"/>
</dbReference>
<organism evidence="4 5">
    <name type="scientific">Rubritalea tangerina</name>
    <dbReference type="NCBI Taxonomy" id="430798"/>
    <lineage>
        <taxon>Bacteria</taxon>
        <taxon>Pseudomonadati</taxon>
        <taxon>Verrucomicrobiota</taxon>
        <taxon>Verrucomicrobiia</taxon>
        <taxon>Verrucomicrobiales</taxon>
        <taxon>Rubritaleaceae</taxon>
        <taxon>Rubritalea</taxon>
    </lineage>
</organism>
<dbReference type="Gene3D" id="2.60.120.1060">
    <property type="entry name" value="NPCBM/NEW2 domain"/>
    <property type="match status" value="1"/>
</dbReference>
<dbReference type="InterPro" id="IPR013222">
    <property type="entry name" value="Glyco_hyd_98_carb-bd"/>
</dbReference>
<dbReference type="SUPFAM" id="SSF49785">
    <property type="entry name" value="Galactose-binding domain-like"/>
    <property type="match status" value="1"/>
</dbReference>
<feature type="domain" description="Glycosyl hydrolase family 98 putative carbohydrate-binding module" evidence="3">
    <location>
        <begin position="499"/>
        <end position="636"/>
    </location>
</feature>
<dbReference type="SUPFAM" id="SSF55486">
    <property type="entry name" value="Metalloproteases ('zincins'), catalytic domain"/>
    <property type="match status" value="1"/>
</dbReference>
<dbReference type="InterPro" id="IPR038637">
    <property type="entry name" value="NPCBM_sf"/>
</dbReference>
<dbReference type="SMART" id="SM00776">
    <property type="entry name" value="NPCBM"/>
    <property type="match status" value="1"/>
</dbReference>
<evidence type="ECO:0000313" key="5">
    <source>
        <dbReference type="Proteomes" id="UP001597389"/>
    </source>
</evidence>
<gene>
    <name evidence="4" type="ORF">ACFSW8_15580</name>
</gene>
<accession>A0ABW4ZE67</accession>
<evidence type="ECO:0000259" key="3">
    <source>
        <dbReference type="SMART" id="SM00776"/>
    </source>
</evidence>
<keyword evidence="5" id="KW-1185">Reference proteome</keyword>
<proteinExistence type="predicted"/>
<dbReference type="RefSeq" id="WP_377088404.1">
    <property type="nucleotide sequence ID" value="NZ_JBHSJL010000014.1"/>
</dbReference>
<dbReference type="InterPro" id="IPR024079">
    <property type="entry name" value="MetalloPept_cat_dom_sf"/>
</dbReference>
<evidence type="ECO:0000256" key="2">
    <source>
        <dbReference type="SAM" id="SignalP"/>
    </source>
</evidence>
<name>A0ABW4ZE67_9BACT</name>
<feature type="signal peptide" evidence="2">
    <location>
        <begin position="1"/>
        <end position="18"/>
    </location>
</feature>
<sequence length="636" mass="69272">MMMHSISLPLLTTVTATAACLLVLNCKKPTTQTPPPTESTKSQPEASVDLESLAPAAKQIAIQVPQAQTILENWRKENPGTGERKLHIVYWSPADKAPAERYQERLQTILEDIQKYYLKEMARLGFKDHGLKLDHDDSGKLVIHTVTGKGNYDQYAVNSGSKIRKECLPTLEAAGIDASKETIVIFCNMSVWNEKHRTIRQNSPYYAGGTSTEGTAWQVDSPILELKYLTEKGSNVRDGQYGNISLGKYNTIFIGGIAHELGHALGLPHNKQRNDEAEEFGVALMGSGNRAYGDELRGEGKGAFITLAHGLKLASHPIFSGHTARMHEPPMTQLEDLAFENHGKSFTVTGTVTGKIPPYAVLAYMDPKGGSDYNATTTSAIPDANGRFTLHCDALAPGKAADLNLVFLHANGRASSFIGSNSKYSYPYSVAKDGSVDLSSIQAKLALQPVVQAILQRHNDPLSLLPQDASTRIQETARRLVDSKNQKRPLPTPASLPAEKKSVTLTDCKLNSIRVGYGRPFFDRMDNDSMLLESGGTIYPSGLFAHANSKAIYDLGAQWKSLTGTCGIADSSGGSVGFTILGDGKELFKSPTLKDGKKRPFKINVSDVKKLELLTTDGGDGIRSDWALWLDLQLQR</sequence>
<dbReference type="InterPro" id="IPR008979">
    <property type="entry name" value="Galactose-bd-like_sf"/>
</dbReference>
<keyword evidence="2" id="KW-0732">Signal</keyword>
<dbReference type="Proteomes" id="UP001597389">
    <property type="component" value="Unassembled WGS sequence"/>
</dbReference>
<reference evidence="5" key="1">
    <citation type="journal article" date="2019" name="Int. J. Syst. Evol. Microbiol.">
        <title>The Global Catalogue of Microorganisms (GCM) 10K type strain sequencing project: providing services to taxonomists for standard genome sequencing and annotation.</title>
        <authorList>
            <consortium name="The Broad Institute Genomics Platform"/>
            <consortium name="The Broad Institute Genome Sequencing Center for Infectious Disease"/>
            <person name="Wu L."/>
            <person name="Ma J."/>
        </authorList>
    </citation>
    <scope>NUCLEOTIDE SEQUENCE [LARGE SCALE GENOMIC DNA]</scope>
    <source>
        <strain evidence="5">CCUG 57942</strain>
    </source>
</reference>
<evidence type="ECO:0000256" key="1">
    <source>
        <dbReference type="SAM" id="MobiDB-lite"/>
    </source>
</evidence>